<dbReference type="PANTHER" id="PTHR43418">
    <property type="entry name" value="MULTIFUNCTIONAL TRYPTOPHAN BIOSYNTHESIS PROTEIN-RELATED"/>
    <property type="match status" value="1"/>
</dbReference>
<dbReference type="GO" id="GO:0004088">
    <property type="term" value="F:carbamoyl-phosphate synthase (glutamine-hydrolyzing) activity"/>
    <property type="evidence" value="ECO:0007669"/>
    <property type="project" value="UniProtKB-EC"/>
</dbReference>
<reference evidence="11" key="1">
    <citation type="submission" date="2018-05" db="EMBL/GenBank/DDBJ databases">
        <authorList>
            <person name="Lanie J.A."/>
            <person name="Ng W.-L."/>
            <person name="Kazmierczak K.M."/>
            <person name="Andrzejewski T.M."/>
            <person name="Davidsen T.M."/>
            <person name="Wayne K.J."/>
            <person name="Tettelin H."/>
            <person name="Glass J.I."/>
            <person name="Rusch D."/>
            <person name="Podicherti R."/>
            <person name="Tsui H.-C.T."/>
            <person name="Winkler M.E."/>
        </authorList>
    </citation>
    <scope>NUCLEOTIDE SEQUENCE</scope>
</reference>
<evidence type="ECO:0000256" key="2">
    <source>
        <dbReference type="ARBA" id="ARBA00007800"/>
    </source>
</evidence>
<evidence type="ECO:0000256" key="9">
    <source>
        <dbReference type="ARBA" id="ARBA00048816"/>
    </source>
</evidence>
<dbReference type="InterPro" id="IPR050472">
    <property type="entry name" value="Anth_synth/Amidotransfase"/>
</dbReference>
<dbReference type="NCBIfam" id="TIGR01368">
    <property type="entry name" value="CPSaseIIsmall"/>
    <property type="match status" value="1"/>
</dbReference>
<dbReference type="Gene3D" id="3.50.30.20">
    <property type="entry name" value="Carbamoyl-phosphate synthase small subunit, N-terminal domain"/>
    <property type="match status" value="1"/>
</dbReference>
<dbReference type="InterPro" id="IPR017926">
    <property type="entry name" value="GATASE"/>
</dbReference>
<dbReference type="PROSITE" id="PS51273">
    <property type="entry name" value="GATASE_TYPE_1"/>
    <property type="match status" value="1"/>
</dbReference>
<dbReference type="PANTHER" id="PTHR43418:SF7">
    <property type="entry name" value="CARBAMOYL-PHOSPHATE SYNTHASE SMALL CHAIN"/>
    <property type="match status" value="1"/>
</dbReference>
<dbReference type="InterPro" id="IPR006274">
    <property type="entry name" value="CarbamoylP_synth_ssu"/>
</dbReference>
<keyword evidence="5" id="KW-0547">Nucleotide-binding</keyword>
<feature type="domain" description="Carbamoyl-phosphate synthase small subunit N-terminal" evidence="10">
    <location>
        <begin position="1"/>
        <end position="98"/>
    </location>
</feature>
<sequence>MTGYQEILTDPSYKGQIVTMTYPLIGNYGWNKFDTESAKPQVEGLIVREYSQYHSNWRAEGNLGDYLMEHGIVGIHGIDTRALTKRLRTNGVMEGTISTENLKSELLVKKAQKFGGIEGQDLVKKVTCTSIYKWENPTKKKHRVVAIDFGIKHNILRMLQKHHCESLIVPAKTSADEILAMDPDGIFLSNGPGDPDAIDYGIKTIRSLIGKKPIFGICLGHQLMSLAIGAKTFKLKFGHRGANHPVQDIDTKQIEITSQNHGFCVDIDSLPNSAKITHINLNDQTLEGIELTDSPTFSVQYHPEASPGPHDASHLFQKFSDLMSKDYA</sequence>
<evidence type="ECO:0000256" key="3">
    <source>
        <dbReference type="ARBA" id="ARBA00012738"/>
    </source>
</evidence>
<evidence type="ECO:0000256" key="1">
    <source>
        <dbReference type="ARBA" id="ARBA00005077"/>
    </source>
</evidence>
<keyword evidence="6" id="KW-0067">ATP-binding</keyword>
<dbReference type="InterPro" id="IPR036480">
    <property type="entry name" value="CarbP_synth_ssu_N_sf"/>
</dbReference>
<proteinExistence type="inferred from homology"/>
<accession>A0A381ZRG6</accession>
<dbReference type="EMBL" id="UINC01022384">
    <property type="protein sequence ID" value="SVA91878.1"/>
    <property type="molecule type" value="Genomic_DNA"/>
</dbReference>
<comment type="similarity">
    <text evidence="2">Belongs to the CarA family.</text>
</comment>
<keyword evidence="4" id="KW-0436">Ligase</keyword>
<keyword evidence="7" id="KW-0315">Glutamine amidotransferase</keyword>
<comment type="catalytic activity">
    <reaction evidence="9">
        <text>hydrogencarbonate + L-glutamine + 2 ATP + H2O = carbamoyl phosphate + L-glutamate + 2 ADP + phosphate + 2 H(+)</text>
        <dbReference type="Rhea" id="RHEA:18633"/>
        <dbReference type="ChEBI" id="CHEBI:15377"/>
        <dbReference type="ChEBI" id="CHEBI:15378"/>
        <dbReference type="ChEBI" id="CHEBI:17544"/>
        <dbReference type="ChEBI" id="CHEBI:29985"/>
        <dbReference type="ChEBI" id="CHEBI:30616"/>
        <dbReference type="ChEBI" id="CHEBI:43474"/>
        <dbReference type="ChEBI" id="CHEBI:58228"/>
        <dbReference type="ChEBI" id="CHEBI:58359"/>
        <dbReference type="ChEBI" id="CHEBI:456216"/>
        <dbReference type="EC" id="6.3.5.5"/>
    </reaction>
</comment>
<evidence type="ECO:0000256" key="5">
    <source>
        <dbReference type="ARBA" id="ARBA00022741"/>
    </source>
</evidence>
<dbReference type="NCBIfam" id="NF009475">
    <property type="entry name" value="PRK12838.1"/>
    <property type="match status" value="1"/>
</dbReference>
<dbReference type="CDD" id="cd01744">
    <property type="entry name" value="GATase1_CPSase"/>
    <property type="match status" value="1"/>
</dbReference>
<dbReference type="Pfam" id="PF00117">
    <property type="entry name" value="GATase"/>
    <property type="match status" value="1"/>
</dbReference>
<dbReference type="SUPFAM" id="SSF52021">
    <property type="entry name" value="Carbamoyl phosphate synthetase, small subunit N-terminal domain"/>
    <property type="match status" value="1"/>
</dbReference>
<dbReference type="EC" id="6.3.5.5" evidence="3"/>
<dbReference type="InterPro" id="IPR029062">
    <property type="entry name" value="Class_I_gatase-like"/>
</dbReference>
<comment type="pathway">
    <text evidence="1">Amino-acid biosynthesis; L-arginine biosynthesis; carbamoyl phosphate from bicarbonate: step 1/1.</text>
</comment>
<dbReference type="PRINTS" id="PR00099">
    <property type="entry name" value="CPSGATASE"/>
</dbReference>
<organism evidence="11">
    <name type="scientific">marine metagenome</name>
    <dbReference type="NCBI Taxonomy" id="408172"/>
    <lineage>
        <taxon>unclassified sequences</taxon>
        <taxon>metagenomes</taxon>
        <taxon>ecological metagenomes</taxon>
    </lineage>
</organism>
<dbReference type="GO" id="GO:0005524">
    <property type="term" value="F:ATP binding"/>
    <property type="evidence" value="ECO:0007669"/>
    <property type="project" value="UniProtKB-KW"/>
</dbReference>
<evidence type="ECO:0000256" key="6">
    <source>
        <dbReference type="ARBA" id="ARBA00022840"/>
    </source>
</evidence>
<gene>
    <name evidence="11" type="ORF">METZ01_LOCUS144732</name>
</gene>
<evidence type="ECO:0000256" key="7">
    <source>
        <dbReference type="ARBA" id="ARBA00022962"/>
    </source>
</evidence>
<dbReference type="SUPFAM" id="SSF52317">
    <property type="entry name" value="Class I glutamine amidotransferase-like"/>
    <property type="match status" value="1"/>
</dbReference>
<name>A0A381ZRG6_9ZZZZ</name>
<evidence type="ECO:0000313" key="11">
    <source>
        <dbReference type="EMBL" id="SVA91878.1"/>
    </source>
</evidence>
<dbReference type="InterPro" id="IPR002474">
    <property type="entry name" value="CarbamoylP_synth_ssu_N"/>
</dbReference>
<protein>
    <recommendedName>
        <fullName evidence="3">carbamoyl-phosphate synthase (glutamine-hydrolyzing)</fullName>
        <ecNumber evidence="3">6.3.5.5</ecNumber>
    </recommendedName>
    <alternativeName>
        <fullName evidence="8">Arginine-specific carbamoyl phosphate synthetase, glutamine chain</fullName>
    </alternativeName>
</protein>
<dbReference type="PRINTS" id="PR00096">
    <property type="entry name" value="GATASE"/>
</dbReference>
<dbReference type="AlphaFoldDB" id="A0A381ZRG6"/>
<dbReference type="GO" id="GO:0006207">
    <property type="term" value="P:'de novo' pyrimidine nucleobase biosynthetic process"/>
    <property type="evidence" value="ECO:0007669"/>
    <property type="project" value="InterPro"/>
</dbReference>
<dbReference type="InterPro" id="IPR035686">
    <property type="entry name" value="CPSase_GATase1"/>
</dbReference>
<dbReference type="HAMAP" id="MF_01209">
    <property type="entry name" value="CPSase_S_chain"/>
    <property type="match status" value="1"/>
</dbReference>
<dbReference type="Gene3D" id="3.40.50.880">
    <property type="match status" value="1"/>
</dbReference>
<dbReference type="GO" id="GO:0006541">
    <property type="term" value="P:glutamine metabolic process"/>
    <property type="evidence" value="ECO:0007669"/>
    <property type="project" value="InterPro"/>
</dbReference>
<dbReference type="Pfam" id="PF00988">
    <property type="entry name" value="CPSase_sm_chain"/>
    <property type="match status" value="1"/>
</dbReference>
<evidence type="ECO:0000259" key="10">
    <source>
        <dbReference type="SMART" id="SM01097"/>
    </source>
</evidence>
<dbReference type="PRINTS" id="PR00097">
    <property type="entry name" value="ANTSNTHASEII"/>
</dbReference>
<dbReference type="SMART" id="SM01097">
    <property type="entry name" value="CPSase_sm_chain"/>
    <property type="match status" value="1"/>
</dbReference>
<evidence type="ECO:0000256" key="4">
    <source>
        <dbReference type="ARBA" id="ARBA00022598"/>
    </source>
</evidence>
<evidence type="ECO:0000256" key="8">
    <source>
        <dbReference type="ARBA" id="ARBA00044340"/>
    </source>
</evidence>